<dbReference type="AlphaFoldDB" id="A0A0A9DJM9"/>
<organism evidence="2">
    <name type="scientific">Arundo donax</name>
    <name type="common">Giant reed</name>
    <name type="synonym">Donax arundinaceus</name>
    <dbReference type="NCBI Taxonomy" id="35708"/>
    <lineage>
        <taxon>Eukaryota</taxon>
        <taxon>Viridiplantae</taxon>
        <taxon>Streptophyta</taxon>
        <taxon>Embryophyta</taxon>
        <taxon>Tracheophyta</taxon>
        <taxon>Spermatophyta</taxon>
        <taxon>Magnoliopsida</taxon>
        <taxon>Liliopsida</taxon>
        <taxon>Poales</taxon>
        <taxon>Poaceae</taxon>
        <taxon>PACMAD clade</taxon>
        <taxon>Arundinoideae</taxon>
        <taxon>Arundineae</taxon>
        <taxon>Arundo</taxon>
    </lineage>
</organism>
<evidence type="ECO:0000256" key="1">
    <source>
        <dbReference type="SAM" id="MobiDB-lite"/>
    </source>
</evidence>
<sequence length="76" mass="8608">MQRIAGAQTEAFQNLPSSQQNPPRLAALTARSRPRDSTCQSLRKRTPNFGYQNGARRLRRCRPSGQAWSCPTHRGR</sequence>
<feature type="compositionally biased region" description="Polar residues" evidence="1">
    <location>
        <begin position="10"/>
        <end position="22"/>
    </location>
</feature>
<reference evidence="2" key="2">
    <citation type="journal article" date="2015" name="Data Brief">
        <title>Shoot transcriptome of the giant reed, Arundo donax.</title>
        <authorList>
            <person name="Barrero R.A."/>
            <person name="Guerrero F.D."/>
            <person name="Moolhuijzen P."/>
            <person name="Goolsby J.A."/>
            <person name="Tidwell J."/>
            <person name="Bellgard S.E."/>
            <person name="Bellgard M.I."/>
        </authorList>
    </citation>
    <scope>NUCLEOTIDE SEQUENCE</scope>
    <source>
        <tissue evidence="2">Shoot tissue taken approximately 20 cm above the soil surface</tissue>
    </source>
</reference>
<feature type="region of interest" description="Disordered" evidence="1">
    <location>
        <begin position="1"/>
        <end position="76"/>
    </location>
</feature>
<protein>
    <submittedName>
        <fullName evidence="2">Uncharacterized protein</fullName>
    </submittedName>
</protein>
<dbReference type="EMBL" id="GBRH01212035">
    <property type="protein sequence ID" value="JAD85860.1"/>
    <property type="molecule type" value="Transcribed_RNA"/>
</dbReference>
<evidence type="ECO:0000313" key="2">
    <source>
        <dbReference type="EMBL" id="JAD85860.1"/>
    </source>
</evidence>
<name>A0A0A9DJM9_ARUDO</name>
<reference evidence="2" key="1">
    <citation type="submission" date="2014-09" db="EMBL/GenBank/DDBJ databases">
        <authorList>
            <person name="Magalhaes I.L.F."/>
            <person name="Oliveira U."/>
            <person name="Santos F.R."/>
            <person name="Vidigal T.H.D.A."/>
            <person name="Brescovit A.D."/>
            <person name="Santos A.J."/>
        </authorList>
    </citation>
    <scope>NUCLEOTIDE SEQUENCE</scope>
    <source>
        <tissue evidence="2">Shoot tissue taken approximately 20 cm above the soil surface</tissue>
    </source>
</reference>
<accession>A0A0A9DJM9</accession>
<proteinExistence type="predicted"/>